<reference evidence="2" key="1">
    <citation type="journal article" date="2019" name="Int. J. Syst. Evol. Microbiol.">
        <title>The Global Catalogue of Microorganisms (GCM) 10K type strain sequencing project: providing services to taxonomists for standard genome sequencing and annotation.</title>
        <authorList>
            <consortium name="The Broad Institute Genomics Platform"/>
            <consortium name="The Broad Institute Genome Sequencing Center for Infectious Disease"/>
            <person name="Wu L."/>
            <person name="Ma J."/>
        </authorList>
    </citation>
    <scope>NUCLEOTIDE SEQUENCE [LARGE SCALE GENOMIC DNA]</scope>
    <source>
        <strain evidence="2">JCM 17695</strain>
    </source>
</reference>
<dbReference type="EMBL" id="JBHTEY010000004">
    <property type="protein sequence ID" value="MFC7613381.1"/>
    <property type="molecule type" value="Genomic_DNA"/>
</dbReference>
<proteinExistence type="predicted"/>
<name>A0ABW2TIP3_9PSEU</name>
<dbReference type="Proteomes" id="UP001596512">
    <property type="component" value="Unassembled WGS sequence"/>
</dbReference>
<gene>
    <name evidence="1" type="ORF">ACFQV2_06965</name>
</gene>
<comment type="caution">
    <text evidence="1">The sequence shown here is derived from an EMBL/GenBank/DDBJ whole genome shotgun (WGS) entry which is preliminary data.</text>
</comment>
<keyword evidence="2" id="KW-1185">Reference proteome</keyword>
<accession>A0ABW2TIP3</accession>
<evidence type="ECO:0000313" key="2">
    <source>
        <dbReference type="Proteomes" id="UP001596512"/>
    </source>
</evidence>
<organism evidence="1 2">
    <name type="scientific">Actinokineospora soli</name>
    <dbReference type="NCBI Taxonomy" id="1048753"/>
    <lineage>
        <taxon>Bacteria</taxon>
        <taxon>Bacillati</taxon>
        <taxon>Actinomycetota</taxon>
        <taxon>Actinomycetes</taxon>
        <taxon>Pseudonocardiales</taxon>
        <taxon>Pseudonocardiaceae</taxon>
        <taxon>Actinokineospora</taxon>
    </lineage>
</organism>
<protein>
    <submittedName>
        <fullName evidence="1">Uncharacterized protein</fullName>
    </submittedName>
</protein>
<sequence>MGVARRAFLIGGAGVALAGAGVLADVLPGGPPLGWTGPDGTVPATPEGPVTADVEWSEARGRDVGLVVRPRARTGRCRCAWRCTAGAAPAGRSPTWGWPAS</sequence>
<evidence type="ECO:0000313" key="1">
    <source>
        <dbReference type="EMBL" id="MFC7613381.1"/>
    </source>
</evidence>